<dbReference type="EMBL" id="JAMLJN010000003">
    <property type="protein sequence ID" value="MCL9769787.1"/>
    <property type="molecule type" value="Genomic_DNA"/>
</dbReference>
<gene>
    <name evidence="1" type="ORF">NAT47_05100</name>
</gene>
<sequence length="164" mass="19039">MNQDSLINYLNKNQISYDLDDLAILKDIKVFGNYSATQRLAVPEAYFFNTDGFLLKNKNKGISCGANIKDLSKIMKSKIDSNQPLSNWLDELTFLGTETFLSETYDLYVFINWALFLDSNNETSFNWYRSLKEKKELKIKVILVNLDVQETWHLTEGQKQFLGI</sequence>
<comment type="caution">
    <text evidence="1">The sequence shown here is derived from an EMBL/GenBank/DDBJ whole genome shotgun (WGS) entry which is preliminary data.</text>
</comment>
<protein>
    <submittedName>
        <fullName evidence="1">Uncharacterized protein</fullName>
    </submittedName>
</protein>
<dbReference type="RefSeq" id="WP_250580984.1">
    <property type="nucleotide sequence ID" value="NZ_JAMLJN010000003.1"/>
</dbReference>
<organism evidence="1 2">
    <name type="scientific">Flavobacterium fragile</name>
    <dbReference type="NCBI Taxonomy" id="2949085"/>
    <lineage>
        <taxon>Bacteria</taxon>
        <taxon>Pseudomonadati</taxon>
        <taxon>Bacteroidota</taxon>
        <taxon>Flavobacteriia</taxon>
        <taxon>Flavobacteriales</taxon>
        <taxon>Flavobacteriaceae</taxon>
        <taxon>Flavobacterium</taxon>
    </lineage>
</organism>
<keyword evidence="2" id="KW-1185">Reference proteome</keyword>
<reference evidence="1 2" key="1">
    <citation type="submission" date="2022-05" db="EMBL/GenBank/DDBJ databases">
        <title>Flavobacterium sp., isolated from activated sludge.</title>
        <authorList>
            <person name="Ran Q."/>
        </authorList>
    </citation>
    <scope>NUCLEOTIDE SEQUENCE [LARGE SCALE GENOMIC DNA]</scope>
    <source>
        <strain evidence="1 2">HXWNR69</strain>
    </source>
</reference>
<proteinExistence type="predicted"/>
<name>A0ABT0TFZ8_9FLAO</name>
<evidence type="ECO:0000313" key="1">
    <source>
        <dbReference type="EMBL" id="MCL9769787.1"/>
    </source>
</evidence>
<accession>A0ABT0TFZ8</accession>
<dbReference type="Proteomes" id="UP001203342">
    <property type="component" value="Unassembled WGS sequence"/>
</dbReference>
<evidence type="ECO:0000313" key="2">
    <source>
        <dbReference type="Proteomes" id="UP001203342"/>
    </source>
</evidence>